<dbReference type="InterPro" id="IPR027417">
    <property type="entry name" value="P-loop_NTPase"/>
</dbReference>
<dbReference type="AlphaFoldDB" id="X1JCK7"/>
<dbReference type="EMBL" id="BARV01002416">
    <property type="protein sequence ID" value="GAH91722.1"/>
    <property type="molecule type" value="Genomic_DNA"/>
</dbReference>
<organism evidence="5">
    <name type="scientific">marine sediment metagenome</name>
    <dbReference type="NCBI Taxonomy" id="412755"/>
    <lineage>
        <taxon>unclassified sequences</taxon>
        <taxon>metagenomes</taxon>
        <taxon>ecological metagenomes</taxon>
    </lineage>
</organism>
<proteinExistence type="inferred from homology"/>
<dbReference type="PANTHER" id="PTHR43776">
    <property type="entry name" value="TRANSPORT ATP-BINDING PROTEIN"/>
    <property type="match status" value="1"/>
</dbReference>
<gene>
    <name evidence="5" type="ORF">S06H3_06253</name>
</gene>
<name>X1JCK7_9ZZZZ</name>
<keyword evidence="3" id="KW-0547">Nucleotide-binding</keyword>
<comment type="similarity">
    <text evidence="1">Belongs to the ABC transporter superfamily.</text>
</comment>
<sequence>MSKDEYLIRTEGLKVHFPIKGGLFSKVIGYVRAVDGIDLSIKRGKTLGLVGESGYWLITDYEFRINGQSTGNTYSLSLTSTEFMRISS</sequence>
<keyword evidence="4" id="KW-0067">ATP-binding</keyword>
<keyword evidence="2" id="KW-0813">Transport</keyword>
<dbReference type="PANTHER" id="PTHR43776:SF7">
    <property type="entry name" value="D,D-DIPEPTIDE TRANSPORT ATP-BINDING PROTEIN DDPF-RELATED"/>
    <property type="match status" value="1"/>
</dbReference>
<evidence type="ECO:0000256" key="4">
    <source>
        <dbReference type="ARBA" id="ARBA00022840"/>
    </source>
</evidence>
<evidence type="ECO:0000256" key="1">
    <source>
        <dbReference type="ARBA" id="ARBA00005417"/>
    </source>
</evidence>
<accession>X1JCK7</accession>
<evidence type="ECO:0000256" key="2">
    <source>
        <dbReference type="ARBA" id="ARBA00022448"/>
    </source>
</evidence>
<dbReference type="SUPFAM" id="SSF52540">
    <property type="entry name" value="P-loop containing nucleoside triphosphate hydrolases"/>
    <property type="match status" value="1"/>
</dbReference>
<dbReference type="GO" id="GO:0005524">
    <property type="term" value="F:ATP binding"/>
    <property type="evidence" value="ECO:0007669"/>
    <property type="project" value="UniProtKB-KW"/>
</dbReference>
<evidence type="ECO:0000313" key="5">
    <source>
        <dbReference type="EMBL" id="GAH91722.1"/>
    </source>
</evidence>
<comment type="caution">
    <text evidence="5">The sequence shown here is derived from an EMBL/GenBank/DDBJ whole genome shotgun (WGS) entry which is preliminary data.</text>
</comment>
<reference evidence="5" key="1">
    <citation type="journal article" date="2014" name="Front. Microbiol.">
        <title>High frequency of phylogenetically diverse reductive dehalogenase-homologous genes in deep subseafloor sedimentary metagenomes.</title>
        <authorList>
            <person name="Kawai M."/>
            <person name="Futagami T."/>
            <person name="Toyoda A."/>
            <person name="Takaki Y."/>
            <person name="Nishi S."/>
            <person name="Hori S."/>
            <person name="Arai W."/>
            <person name="Tsubouchi T."/>
            <person name="Morono Y."/>
            <person name="Uchiyama I."/>
            <person name="Ito T."/>
            <person name="Fujiyama A."/>
            <person name="Inagaki F."/>
            <person name="Takami H."/>
        </authorList>
    </citation>
    <scope>NUCLEOTIDE SEQUENCE</scope>
    <source>
        <strain evidence="5">Expedition CK06-06</strain>
    </source>
</reference>
<dbReference type="InterPro" id="IPR050319">
    <property type="entry name" value="ABC_transp_ATP-bind"/>
</dbReference>
<protein>
    <submittedName>
        <fullName evidence="5">Uncharacterized protein</fullName>
    </submittedName>
</protein>
<evidence type="ECO:0000256" key="3">
    <source>
        <dbReference type="ARBA" id="ARBA00022741"/>
    </source>
</evidence>